<evidence type="ECO:0000256" key="1">
    <source>
        <dbReference type="SAM" id="Phobius"/>
    </source>
</evidence>
<dbReference type="NCBIfam" id="TIGR02458">
    <property type="entry name" value="CbtA"/>
    <property type="match status" value="1"/>
</dbReference>
<feature type="transmembrane region" description="Helical" evidence="1">
    <location>
        <begin position="12"/>
        <end position="33"/>
    </location>
</feature>
<organism evidence="2 3">
    <name type="scientific">Jannaschia helgolandensis</name>
    <dbReference type="NCBI Taxonomy" id="188906"/>
    <lineage>
        <taxon>Bacteria</taxon>
        <taxon>Pseudomonadati</taxon>
        <taxon>Pseudomonadota</taxon>
        <taxon>Alphaproteobacteria</taxon>
        <taxon>Rhodobacterales</taxon>
        <taxon>Roseobacteraceae</taxon>
        <taxon>Jannaschia</taxon>
    </lineage>
</organism>
<evidence type="ECO:0000313" key="2">
    <source>
        <dbReference type="EMBL" id="SEK66742.1"/>
    </source>
</evidence>
<protein>
    <submittedName>
        <fullName evidence="2">Cobalt transporter subunit CbtA</fullName>
    </submittedName>
</protein>
<dbReference type="InterPro" id="IPR012666">
    <property type="entry name" value="CbtA_put"/>
</dbReference>
<evidence type="ECO:0000313" key="3">
    <source>
        <dbReference type="Proteomes" id="UP000199283"/>
    </source>
</evidence>
<dbReference type="Proteomes" id="UP000199283">
    <property type="component" value="Unassembled WGS sequence"/>
</dbReference>
<sequence length="228" mass="23311">MTRHVLTGGLIAGLIAGLFAVLLQLTFVVPLLLEGELYETGARVHFGTGDPKSIAGSPGIIAEDVARHAGTLAINLVSWIGFAILLMVGFALASRSGHRIDARKGTIWGMAGFVAVTLAPAMGLAPELPGTIAADLQARQIWWAATVVLTAGGLAALAFGRSPLAIFAGAVAIALPHIVGAPTLDTYLGVSPPELSAQFAARVLAVSAAIWAVLGAAAGWLWIRSPAV</sequence>
<dbReference type="Pfam" id="PF09490">
    <property type="entry name" value="CbtA"/>
    <property type="match status" value="1"/>
</dbReference>
<gene>
    <name evidence="2" type="ORF">SAMN04488526_1195</name>
</gene>
<keyword evidence="3" id="KW-1185">Reference proteome</keyword>
<accession>A0A1H7IXR6</accession>
<proteinExistence type="predicted"/>
<feature type="transmembrane region" description="Helical" evidence="1">
    <location>
        <begin position="72"/>
        <end position="93"/>
    </location>
</feature>
<dbReference type="STRING" id="188906.SAMN04488526_1195"/>
<feature type="transmembrane region" description="Helical" evidence="1">
    <location>
        <begin position="204"/>
        <end position="223"/>
    </location>
</feature>
<reference evidence="2 3" key="1">
    <citation type="submission" date="2016-10" db="EMBL/GenBank/DDBJ databases">
        <authorList>
            <person name="de Groot N.N."/>
        </authorList>
    </citation>
    <scope>NUCLEOTIDE SEQUENCE [LARGE SCALE GENOMIC DNA]</scope>
    <source>
        <strain evidence="2 3">DSM 14858</strain>
    </source>
</reference>
<keyword evidence="1" id="KW-0472">Membrane</keyword>
<dbReference type="AlphaFoldDB" id="A0A1H7IXR6"/>
<dbReference type="OrthoDB" id="9813640at2"/>
<dbReference type="EMBL" id="FNZQ01000001">
    <property type="protein sequence ID" value="SEK66742.1"/>
    <property type="molecule type" value="Genomic_DNA"/>
</dbReference>
<keyword evidence="1" id="KW-0812">Transmembrane</keyword>
<name>A0A1H7IXR6_9RHOB</name>
<dbReference type="RefSeq" id="WP_092760608.1">
    <property type="nucleotide sequence ID" value="NZ_FNZQ01000001.1"/>
</dbReference>
<feature type="transmembrane region" description="Helical" evidence="1">
    <location>
        <begin position="140"/>
        <end position="159"/>
    </location>
</feature>
<feature type="transmembrane region" description="Helical" evidence="1">
    <location>
        <begin position="164"/>
        <end position="184"/>
    </location>
</feature>
<keyword evidence="1" id="KW-1133">Transmembrane helix</keyword>
<feature type="transmembrane region" description="Helical" evidence="1">
    <location>
        <begin position="105"/>
        <end position="125"/>
    </location>
</feature>